<name>A0A9D1LLP6_9CLOT</name>
<keyword evidence="3" id="KW-0482">Metalloprotease</keyword>
<sequence>MKKDRVALLAGFMPPLCMALLMGAEYMIDSGRLQSDLLTAALAETAAFLLPFGILLFLRRLGGEDRSQLRLKRSVGRSKSFVLFISLATPIAAFLLNVLISAVLGQDVGARQGVLALQRSIGGDSIWQGLLVAVVLPAVVEELFFRSALFGCMESAGTSAAILTTAFSFAMVHGSSSNLAGPLLAGLIFGYLCYALGSVWPTVFGHLVSNLYAWGVAYFADVYETFSLWGYFILANVVALCVLLYLAMRSLEKLIERGKIPRFKKGGLEKLVFSFLSPGFLLLVLLFVLKSFYL</sequence>
<keyword evidence="3" id="KW-0645">Protease</keyword>
<dbReference type="InterPro" id="IPR052710">
    <property type="entry name" value="CAAX_protease"/>
</dbReference>
<keyword evidence="1" id="KW-0812">Transmembrane</keyword>
<gene>
    <name evidence="3" type="ORF">IAB67_06435</name>
</gene>
<dbReference type="GO" id="GO:0004175">
    <property type="term" value="F:endopeptidase activity"/>
    <property type="evidence" value="ECO:0007669"/>
    <property type="project" value="UniProtKB-ARBA"/>
</dbReference>
<feature type="transmembrane region" description="Helical" evidence="1">
    <location>
        <begin position="80"/>
        <end position="105"/>
    </location>
</feature>
<feature type="transmembrane region" description="Helical" evidence="1">
    <location>
        <begin position="156"/>
        <end position="173"/>
    </location>
</feature>
<accession>A0A9D1LLP6</accession>
<feature type="transmembrane region" description="Helical" evidence="1">
    <location>
        <begin position="226"/>
        <end position="247"/>
    </location>
</feature>
<dbReference type="AlphaFoldDB" id="A0A9D1LLP6"/>
<keyword evidence="3" id="KW-0378">Hydrolase</keyword>
<evidence type="ECO:0000259" key="2">
    <source>
        <dbReference type="Pfam" id="PF02517"/>
    </source>
</evidence>
<dbReference type="Pfam" id="PF02517">
    <property type="entry name" value="Rce1-like"/>
    <property type="match status" value="1"/>
</dbReference>
<protein>
    <submittedName>
        <fullName evidence="3">CPBP family intramembrane metalloprotease</fullName>
    </submittedName>
</protein>
<evidence type="ECO:0000313" key="3">
    <source>
        <dbReference type="EMBL" id="HIU43916.1"/>
    </source>
</evidence>
<dbReference type="GO" id="GO:0008237">
    <property type="term" value="F:metallopeptidase activity"/>
    <property type="evidence" value="ECO:0007669"/>
    <property type="project" value="UniProtKB-KW"/>
</dbReference>
<dbReference type="GO" id="GO:0080120">
    <property type="term" value="P:CAAX-box protein maturation"/>
    <property type="evidence" value="ECO:0007669"/>
    <property type="project" value="UniProtKB-ARBA"/>
</dbReference>
<dbReference type="PANTHER" id="PTHR36435:SF1">
    <property type="entry name" value="CAAX AMINO TERMINAL PROTEASE FAMILY PROTEIN"/>
    <property type="match status" value="1"/>
</dbReference>
<proteinExistence type="predicted"/>
<feature type="transmembrane region" description="Helical" evidence="1">
    <location>
        <begin position="179"/>
        <end position="196"/>
    </location>
</feature>
<keyword evidence="1" id="KW-0472">Membrane</keyword>
<reference evidence="3" key="1">
    <citation type="submission" date="2020-10" db="EMBL/GenBank/DDBJ databases">
        <authorList>
            <person name="Gilroy R."/>
        </authorList>
    </citation>
    <scope>NUCLEOTIDE SEQUENCE</scope>
    <source>
        <strain evidence="3">CHK191-8634</strain>
    </source>
</reference>
<evidence type="ECO:0000256" key="1">
    <source>
        <dbReference type="SAM" id="Phobius"/>
    </source>
</evidence>
<dbReference type="EMBL" id="DVMR01000051">
    <property type="protein sequence ID" value="HIU43916.1"/>
    <property type="molecule type" value="Genomic_DNA"/>
</dbReference>
<dbReference type="InterPro" id="IPR003675">
    <property type="entry name" value="Rce1/LyrA-like_dom"/>
</dbReference>
<dbReference type="Proteomes" id="UP000824073">
    <property type="component" value="Unassembled WGS sequence"/>
</dbReference>
<comment type="caution">
    <text evidence="3">The sequence shown here is derived from an EMBL/GenBank/DDBJ whole genome shotgun (WGS) entry which is preliminary data.</text>
</comment>
<keyword evidence="1" id="KW-1133">Transmembrane helix</keyword>
<feature type="domain" description="CAAX prenyl protease 2/Lysostaphin resistance protein A-like" evidence="2">
    <location>
        <begin position="127"/>
        <end position="211"/>
    </location>
</feature>
<organism evidence="3 4">
    <name type="scientific">Candidatus Ventrousia excrementavium</name>
    <dbReference type="NCBI Taxonomy" id="2840961"/>
    <lineage>
        <taxon>Bacteria</taxon>
        <taxon>Bacillati</taxon>
        <taxon>Bacillota</taxon>
        <taxon>Clostridia</taxon>
        <taxon>Eubacteriales</taxon>
        <taxon>Clostridiaceae</taxon>
        <taxon>Clostridiaceae incertae sedis</taxon>
        <taxon>Candidatus Ventrousia</taxon>
    </lineage>
</organism>
<evidence type="ECO:0000313" key="4">
    <source>
        <dbReference type="Proteomes" id="UP000824073"/>
    </source>
</evidence>
<dbReference type="PANTHER" id="PTHR36435">
    <property type="entry name" value="SLR1288 PROTEIN"/>
    <property type="match status" value="1"/>
</dbReference>
<feature type="transmembrane region" description="Helical" evidence="1">
    <location>
        <begin position="268"/>
        <end position="289"/>
    </location>
</feature>
<reference evidence="3" key="2">
    <citation type="journal article" date="2021" name="PeerJ">
        <title>Extensive microbial diversity within the chicken gut microbiome revealed by metagenomics and culture.</title>
        <authorList>
            <person name="Gilroy R."/>
            <person name="Ravi A."/>
            <person name="Getino M."/>
            <person name="Pursley I."/>
            <person name="Horton D.L."/>
            <person name="Alikhan N.F."/>
            <person name="Baker D."/>
            <person name="Gharbi K."/>
            <person name="Hall N."/>
            <person name="Watson M."/>
            <person name="Adriaenssens E.M."/>
            <person name="Foster-Nyarko E."/>
            <person name="Jarju S."/>
            <person name="Secka A."/>
            <person name="Antonio M."/>
            <person name="Oren A."/>
            <person name="Chaudhuri R.R."/>
            <person name="La Ragione R."/>
            <person name="Hildebrand F."/>
            <person name="Pallen M.J."/>
        </authorList>
    </citation>
    <scope>NUCLEOTIDE SEQUENCE</scope>
    <source>
        <strain evidence="3">CHK191-8634</strain>
    </source>
</reference>
<feature type="transmembrane region" description="Helical" evidence="1">
    <location>
        <begin position="39"/>
        <end position="59"/>
    </location>
</feature>